<dbReference type="RefSeq" id="WP_250833287.1">
    <property type="nucleotide sequence ID" value="NZ_JTHE03000044.1"/>
</dbReference>
<proteinExistence type="predicted"/>
<dbReference type="Proteomes" id="UP000031561">
    <property type="component" value="Unassembled WGS sequence"/>
</dbReference>
<reference evidence="1 2" key="1">
    <citation type="journal article" date="2015" name="Genome Announc.">
        <title>Draft Genome Sequence of Filamentous Marine Cyanobacterium Lyngbya confervoides Strain BDU141951.</title>
        <authorList>
            <person name="Chandrababunaidu M.M."/>
            <person name="Sen D."/>
            <person name="Tripathy S."/>
        </authorList>
    </citation>
    <scope>NUCLEOTIDE SEQUENCE [LARGE SCALE GENOMIC DNA]</scope>
    <source>
        <strain evidence="1 2">BDU141951</strain>
    </source>
</reference>
<comment type="caution">
    <text evidence="1">The sequence shown here is derived from an EMBL/GenBank/DDBJ whole genome shotgun (WGS) entry which is preliminary data.</text>
</comment>
<name>A0ABD4T210_9CYAN</name>
<sequence length="47" mass="5342">MMERLSRIFSYISEAVGRIFSPITDHYPATGALPYEGDTHHSSKWAD</sequence>
<evidence type="ECO:0000313" key="2">
    <source>
        <dbReference type="Proteomes" id="UP000031561"/>
    </source>
</evidence>
<dbReference type="AlphaFoldDB" id="A0ABD4T210"/>
<accession>A0ABD4T210</accession>
<dbReference type="EMBL" id="JTHE03000044">
    <property type="protein sequence ID" value="MCM1982689.1"/>
    <property type="molecule type" value="Genomic_DNA"/>
</dbReference>
<organism evidence="1 2">
    <name type="scientific">Lyngbya confervoides BDU141951</name>
    <dbReference type="NCBI Taxonomy" id="1574623"/>
    <lineage>
        <taxon>Bacteria</taxon>
        <taxon>Bacillati</taxon>
        <taxon>Cyanobacteriota</taxon>
        <taxon>Cyanophyceae</taxon>
        <taxon>Oscillatoriophycideae</taxon>
        <taxon>Oscillatoriales</taxon>
        <taxon>Microcoleaceae</taxon>
        <taxon>Lyngbya</taxon>
    </lineage>
</organism>
<keyword evidence="2" id="KW-1185">Reference proteome</keyword>
<gene>
    <name evidence="1" type="ORF">QQ91_0007610</name>
</gene>
<protein>
    <submittedName>
        <fullName evidence="1">Isochorismate synthase</fullName>
    </submittedName>
</protein>
<evidence type="ECO:0000313" key="1">
    <source>
        <dbReference type="EMBL" id="MCM1982689.1"/>
    </source>
</evidence>